<dbReference type="Gene3D" id="3.30.450.40">
    <property type="match status" value="1"/>
</dbReference>
<dbReference type="Pfam" id="PF01614">
    <property type="entry name" value="IclR_C"/>
    <property type="match status" value="1"/>
</dbReference>
<organism evidence="6 7">
    <name type="scientific">Saccharothrix mutabilis subsp. mutabilis</name>
    <dbReference type="NCBI Taxonomy" id="66855"/>
    <lineage>
        <taxon>Bacteria</taxon>
        <taxon>Bacillati</taxon>
        <taxon>Actinomycetota</taxon>
        <taxon>Actinomycetes</taxon>
        <taxon>Pseudonocardiales</taxon>
        <taxon>Pseudonocardiaceae</taxon>
        <taxon>Saccharothrix</taxon>
    </lineage>
</organism>
<keyword evidence="1" id="KW-0805">Transcription regulation</keyword>
<dbReference type="SUPFAM" id="SSF46785">
    <property type="entry name" value="Winged helix' DNA-binding domain"/>
    <property type="match status" value="1"/>
</dbReference>
<dbReference type="EMBL" id="BAAABU010000003">
    <property type="protein sequence ID" value="GAA0221897.1"/>
    <property type="molecule type" value="Genomic_DNA"/>
</dbReference>
<dbReference type="Proteomes" id="UP001500416">
    <property type="component" value="Unassembled WGS sequence"/>
</dbReference>
<dbReference type="InterPro" id="IPR005471">
    <property type="entry name" value="Tscrpt_reg_IclR_N"/>
</dbReference>
<evidence type="ECO:0000259" key="4">
    <source>
        <dbReference type="PROSITE" id="PS51077"/>
    </source>
</evidence>
<gene>
    <name evidence="6" type="ORF">GCM10010492_20020</name>
</gene>
<dbReference type="InterPro" id="IPR050707">
    <property type="entry name" value="HTH_MetabolicPath_Reg"/>
</dbReference>
<dbReference type="PROSITE" id="PS51077">
    <property type="entry name" value="HTH_ICLR"/>
    <property type="match status" value="1"/>
</dbReference>
<dbReference type="RefSeq" id="WP_343933413.1">
    <property type="nucleotide sequence ID" value="NZ_BAAABU010000003.1"/>
</dbReference>
<name>A0ABN0THL4_9PSEU</name>
<dbReference type="PANTHER" id="PTHR30136:SF24">
    <property type="entry name" value="HTH-TYPE TRANSCRIPTIONAL REPRESSOR ALLR"/>
    <property type="match status" value="1"/>
</dbReference>
<dbReference type="SUPFAM" id="SSF55781">
    <property type="entry name" value="GAF domain-like"/>
    <property type="match status" value="1"/>
</dbReference>
<reference evidence="6 7" key="1">
    <citation type="journal article" date="2019" name="Int. J. Syst. Evol. Microbiol.">
        <title>The Global Catalogue of Microorganisms (GCM) 10K type strain sequencing project: providing services to taxonomists for standard genome sequencing and annotation.</title>
        <authorList>
            <consortium name="The Broad Institute Genomics Platform"/>
            <consortium name="The Broad Institute Genome Sequencing Center for Infectious Disease"/>
            <person name="Wu L."/>
            <person name="Ma J."/>
        </authorList>
    </citation>
    <scope>NUCLEOTIDE SEQUENCE [LARGE SCALE GENOMIC DNA]</scope>
    <source>
        <strain evidence="6 7">JCM 3380</strain>
    </source>
</reference>
<dbReference type="InterPro" id="IPR029016">
    <property type="entry name" value="GAF-like_dom_sf"/>
</dbReference>
<evidence type="ECO:0000256" key="2">
    <source>
        <dbReference type="ARBA" id="ARBA00023125"/>
    </source>
</evidence>
<keyword evidence="3" id="KW-0804">Transcription</keyword>
<keyword evidence="2" id="KW-0238">DNA-binding</keyword>
<evidence type="ECO:0000313" key="6">
    <source>
        <dbReference type="EMBL" id="GAA0221897.1"/>
    </source>
</evidence>
<feature type="domain" description="HTH iclR-type" evidence="4">
    <location>
        <begin position="8"/>
        <end position="69"/>
    </location>
</feature>
<evidence type="ECO:0000256" key="1">
    <source>
        <dbReference type="ARBA" id="ARBA00023015"/>
    </source>
</evidence>
<dbReference type="InterPro" id="IPR014757">
    <property type="entry name" value="Tscrpt_reg_IclR_C"/>
</dbReference>
<comment type="caution">
    <text evidence="6">The sequence shown here is derived from an EMBL/GenBank/DDBJ whole genome shotgun (WGS) entry which is preliminary data.</text>
</comment>
<evidence type="ECO:0000313" key="7">
    <source>
        <dbReference type="Proteomes" id="UP001500416"/>
    </source>
</evidence>
<dbReference type="PROSITE" id="PS51078">
    <property type="entry name" value="ICLR_ED"/>
    <property type="match status" value="1"/>
</dbReference>
<keyword evidence="7" id="KW-1185">Reference proteome</keyword>
<accession>A0ABN0THL4</accession>
<evidence type="ECO:0000256" key="3">
    <source>
        <dbReference type="ARBA" id="ARBA00023163"/>
    </source>
</evidence>
<dbReference type="PANTHER" id="PTHR30136">
    <property type="entry name" value="HELIX-TURN-HELIX TRANSCRIPTIONAL REGULATOR, ICLR FAMILY"/>
    <property type="match status" value="1"/>
</dbReference>
<feature type="domain" description="IclR-ED" evidence="5">
    <location>
        <begin position="70"/>
        <end position="246"/>
    </location>
</feature>
<evidence type="ECO:0000259" key="5">
    <source>
        <dbReference type="PROSITE" id="PS51078"/>
    </source>
</evidence>
<dbReference type="InterPro" id="IPR036388">
    <property type="entry name" value="WH-like_DNA-bd_sf"/>
</dbReference>
<sequence length="246" mass="26580">MAGRSSGRGVLEKALGVLDAFEGRRDGLRLADLARHSGLPVTTVRRLAADLVDRQVLERLPDRRYVVGRRLWRLGLLARVQGGLRDVALPFLQDLYEVTRENVHLAVRDGLQALYLERLYGRTSVPVVSRPGGRLPLHATGVGKVLLAHAPEDVVAAVVAGAEKVTPYTITEPGRLLRELAEVRRRGYARTVQEMTLGTCSVAVPVHDGTGAVVASIGLVLATRRDPGRHLAALRVAAAGVARNCH</sequence>
<proteinExistence type="predicted"/>
<dbReference type="Pfam" id="PF09339">
    <property type="entry name" value="HTH_IclR"/>
    <property type="match status" value="1"/>
</dbReference>
<dbReference type="InterPro" id="IPR036390">
    <property type="entry name" value="WH_DNA-bd_sf"/>
</dbReference>
<dbReference type="SMART" id="SM00346">
    <property type="entry name" value="HTH_ICLR"/>
    <property type="match status" value="1"/>
</dbReference>
<protein>
    <submittedName>
        <fullName evidence="6">IclR family transcriptional regulator</fullName>
    </submittedName>
</protein>
<dbReference type="Gene3D" id="1.10.10.10">
    <property type="entry name" value="Winged helix-like DNA-binding domain superfamily/Winged helix DNA-binding domain"/>
    <property type="match status" value="1"/>
</dbReference>